<keyword evidence="1" id="KW-0812">Transmembrane</keyword>
<evidence type="ECO:0000313" key="2">
    <source>
        <dbReference type="EMBL" id="KAJ9575334.1"/>
    </source>
</evidence>
<comment type="caution">
    <text evidence="2">The sequence shown here is derived from an EMBL/GenBank/DDBJ whole genome shotgun (WGS) entry which is preliminary data.</text>
</comment>
<feature type="transmembrane region" description="Helical" evidence="1">
    <location>
        <begin position="42"/>
        <end position="62"/>
    </location>
</feature>
<feature type="transmembrane region" description="Helical" evidence="1">
    <location>
        <begin position="6"/>
        <end position="30"/>
    </location>
</feature>
<sequence length="66" mass="7607">VVGISISLMIFTSLALQTHVEAFSICFMEFTFCCIDLHLIKLLLINCQFLPFVVYLLIVFVFDLLF</sequence>
<keyword evidence="1" id="KW-1133">Transmembrane helix</keyword>
<evidence type="ECO:0000256" key="1">
    <source>
        <dbReference type="SAM" id="Phobius"/>
    </source>
</evidence>
<organism evidence="2 3">
    <name type="scientific">Diploptera punctata</name>
    <name type="common">Pacific beetle cockroach</name>
    <dbReference type="NCBI Taxonomy" id="6984"/>
    <lineage>
        <taxon>Eukaryota</taxon>
        <taxon>Metazoa</taxon>
        <taxon>Ecdysozoa</taxon>
        <taxon>Arthropoda</taxon>
        <taxon>Hexapoda</taxon>
        <taxon>Insecta</taxon>
        <taxon>Pterygota</taxon>
        <taxon>Neoptera</taxon>
        <taxon>Polyneoptera</taxon>
        <taxon>Dictyoptera</taxon>
        <taxon>Blattodea</taxon>
        <taxon>Blaberoidea</taxon>
        <taxon>Blaberidae</taxon>
        <taxon>Diplopterinae</taxon>
        <taxon>Diploptera</taxon>
    </lineage>
</organism>
<reference evidence="2" key="1">
    <citation type="journal article" date="2023" name="IScience">
        <title>Live-bearing cockroach genome reveals convergent evolutionary mechanisms linked to viviparity in insects and beyond.</title>
        <authorList>
            <person name="Fouks B."/>
            <person name="Harrison M.C."/>
            <person name="Mikhailova A.A."/>
            <person name="Marchal E."/>
            <person name="English S."/>
            <person name="Carruthers M."/>
            <person name="Jennings E.C."/>
            <person name="Chiamaka E.L."/>
            <person name="Frigard R.A."/>
            <person name="Pippel M."/>
            <person name="Attardo G.M."/>
            <person name="Benoit J.B."/>
            <person name="Bornberg-Bauer E."/>
            <person name="Tobe S.S."/>
        </authorList>
    </citation>
    <scope>NUCLEOTIDE SEQUENCE</scope>
    <source>
        <strain evidence="2">Stay&amp;Tobe</strain>
    </source>
</reference>
<name>A0AAD7Z7F5_DIPPU</name>
<keyword evidence="1" id="KW-0472">Membrane</keyword>
<dbReference type="Proteomes" id="UP001233999">
    <property type="component" value="Unassembled WGS sequence"/>
</dbReference>
<proteinExistence type="predicted"/>
<gene>
    <name evidence="2" type="ORF">L9F63_025716</name>
</gene>
<feature type="non-terminal residue" evidence="2">
    <location>
        <position position="1"/>
    </location>
</feature>
<keyword evidence="3" id="KW-1185">Reference proteome</keyword>
<feature type="non-terminal residue" evidence="2">
    <location>
        <position position="66"/>
    </location>
</feature>
<dbReference type="AlphaFoldDB" id="A0AAD7Z7F5"/>
<protein>
    <submittedName>
        <fullName evidence="2">Uncharacterized protein</fullName>
    </submittedName>
</protein>
<evidence type="ECO:0000313" key="3">
    <source>
        <dbReference type="Proteomes" id="UP001233999"/>
    </source>
</evidence>
<reference evidence="2" key="2">
    <citation type="submission" date="2023-05" db="EMBL/GenBank/DDBJ databases">
        <authorList>
            <person name="Fouks B."/>
        </authorList>
    </citation>
    <scope>NUCLEOTIDE SEQUENCE</scope>
    <source>
        <strain evidence="2">Stay&amp;Tobe</strain>
        <tissue evidence="2">Testes</tissue>
    </source>
</reference>
<dbReference type="EMBL" id="JASPKZ010009978">
    <property type="protein sequence ID" value="KAJ9575334.1"/>
    <property type="molecule type" value="Genomic_DNA"/>
</dbReference>
<accession>A0AAD7Z7F5</accession>